<dbReference type="InterPro" id="IPR002048">
    <property type="entry name" value="EF_hand_dom"/>
</dbReference>
<evidence type="ECO:0000313" key="12">
    <source>
        <dbReference type="Proteomes" id="UP001497392"/>
    </source>
</evidence>
<evidence type="ECO:0000259" key="10">
    <source>
        <dbReference type="PROSITE" id="PS50222"/>
    </source>
</evidence>
<dbReference type="PROSITE" id="PS50222">
    <property type="entry name" value="EF_HAND_2"/>
    <property type="match status" value="4"/>
</dbReference>
<dbReference type="InterPro" id="IPR011992">
    <property type="entry name" value="EF-hand-dom_pair"/>
</dbReference>
<dbReference type="Gene3D" id="1.10.510.10">
    <property type="entry name" value="Transferase(Phosphotransferase) domain 1"/>
    <property type="match status" value="1"/>
</dbReference>
<dbReference type="Gene3D" id="1.10.238.10">
    <property type="entry name" value="EF-hand"/>
    <property type="match status" value="1"/>
</dbReference>
<feature type="domain" description="EF-hand" evidence="10">
    <location>
        <begin position="467"/>
        <end position="502"/>
    </location>
</feature>
<name>A0ABP1GEZ4_9CHLO</name>
<proteinExistence type="predicted"/>
<accession>A0ABP1GEZ4</accession>
<dbReference type="PANTHER" id="PTHR24349">
    <property type="entry name" value="SERINE/THREONINE-PROTEIN KINASE"/>
    <property type="match status" value="1"/>
</dbReference>
<evidence type="ECO:0000256" key="8">
    <source>
        <dbReference type="SAM" id="MobiDB-lite"/>
    </source>
</evidence>
<dbReference type="PROSITE" id="PS00107">
    <property type="entry name" value="PROTEIN_KINASE_ATP"/>
    <property type="match status" value="1"/>
</dbReference>
<feature type="domain" description="EF-hand" evidence="10">
    <location>
        <begin position="360"/>
        <end position="395"/>
    </location>
</feature>
<dbReference type="InterPro" id="IPR000719">
    <property type="entry name" value="Prot_kinase_dom"/>
</dbReference>
<dbReference type="SUPFAM" id="SSF47473">
    <property type="entry name" value="EF-hand"/>
    <property type="match status" value="1"/>
</dbReference>
<gene>
    <name evidence="11" type="primary">g12439</name>
    <name evidence="11" type="ORF">VP750_LOCUS11070</name>
</gene>
<evidence type="ECO:0000313" key="11">
    <source>
        <dbReference type="EMBL" id="CAL5229164.1"/>
    </source>
</evidence>
<dbReference type="Pfam" id="PF00069">
    <property type="entry name" value="Pkinase"/>
    <property type="match status" value="1"/>
</dbReference>
<evidence type="ECO:0000256" key="3">
    <source>
        <dbReference type="ARBA" id="ARBA00022741"/>
    </source>
</evidence>
<protein>
    <submittedName>
        <fullName evidence="11">G12439 protein</fullName>
    </submittedName>
</protein>
<keyword evidence="4" id="KW-0418">Kinase</keyword>
<evidence type="ECO:0000256" key="4">
    <source>
        <dbReference type="ARBA" id="ARBA00022777"/>
    </source>
</evidence>
<evidence type="ECO:0000256" key="1">
    <source>
        <dbReference type="ARBA" id="ARBA00022527"/>
    </source>
</evidence>
<feature type="domain" description="EF-hand" evidence="10">
    <location>
        <begin position="396"/>
        <end position="431"/>
    </location>
</feature>
<dbReference type="PROSITE" id="PS50011">
    <property type="entry name" value="PROTEIN_KINASE_DOM"/>
    <property type="match status" value="1"/>
</dbReference>
<dbReference type="SUPFAM" id="SSF56112">
    <property type="entry name" value="Protein kinase-like (PK-like)"/>
    <property type="match status" value="1"/>
</dbReference>
<keyword evidence="1" id="KW-0723">Serine/threonine-protein kinase</keyword>
<dbReference type="InterPro" id="IPR050205">
    <property type="entry name" value="CDPK_Ser/Thr_kinases"/>
</dbReference>
<keyword evidence="5" id="KW-0106">Calcium</keyword>
<sequence length="517" mass="57520">MGNCLPKFSQKENPSDSNGMGAKGSKPAKGQKKASPAPPKDRLTDGVLNKPTEDVNNLYTLGKVLGRGQFGITRLATDKKTGEDFACKSIAKRKLLTKEDVDDVRREVQIMHHLKGHENIVTLIGAFEDKQSVHLVMELCSGGELFDRIVARGHYTEKDAAALMRTIVSVVAHCHLLGVVHRDLKPENFLLSTKDDNAPLKATDFGLSVFYKPGQTFTDVVGSAYYVAPEVLKRRYGKEADIWSCGVILYILLSGVPPFWGETEQQIFDAVAKGHIDFKTDPWPNVSVEAKDAVRTMLQQDPKKRATADAILQHGWMKENGTASDRPLDNVIVKRMQGFLHMNKLKKEALKVMATGMSPEEIAGLRSLFQALDVDKSGTVTLDELREGLAKQGSPITQREVEQLMESIDVDATGSIEYDEFLAATINMSQLQMEENMYRAFQHFDTDNSGTISQSELREALRRLPGDLDKNIDEILAEVDKDKNGEVDYDEFCEMMRGMQSSNVKRATTAYRKGAIM</sequence>
<dbReference type="Pfam" id="PF13499">
    <property type="entry name" value="EF-hand_7"/>
    <property type="match status" value="2"/>
</dbReference>
<keyword evidence="2" id="KW-0808">Transferase</keyword>
<dbReference type="InterPro" id="IPR008271">
    <property type="entry name" value="Ser/Thr_kinase_AS"/>
</dbReference>
<dbReference type="Proteomes" id="UP001497392">
    <property type="component" value="Unassembled WGS sequence"/>
</dbReference>
<keyword evidence="6 7" id="KW-0067">ATP-binding</keyword>
<evidence type="ECO:0000259" key="9">
    <source>
        <dbReference type="PROSITE" id="PS50011"/>
    </source>
</evidence>
<evidence type="ECO:0000256" key="2">
    <source>
        <dbReference type="ARBA" id="ARBA00022679"/>
    </source>
</evidence>
<feature type="binding site" evidence="7">
    <location>
        <position position="92"/>
    </location>
    <ligand>
        <name>ATP</name>
        <dbReference type="ChEBI" id="CHEBI:30616"/>
    </ligand>
</feature>
<dbReference type="SMART" id="SM00054">
    <property type="entry name" value="EFh"/>
    <property type="match status" value="4"/>
</dbReference>
<dbReference type="PROSITE" id="PS00108">
    <property type="entry name" value="PROTEIN_KINASE_ST"/>
    <property type="match status" value="1"/>
</dbReference>
<feature type="region of interest" description="Disordered" evidence="8">
    <location>
        <begin position="1"/>
        <end position="49"/>
    </location>
</feature>
<keyword evidence="12" id="KW-1185">Reference proteome</keyword>
<organism evidence="11 12">
    <name type="scientific">Coccomyxa viridis</name>
    <dbReference type="NCBI Taxonomy" id="1274662"/>
    <lineage>
        <taxon>Eukaryota</taxon>
        <taxon>Viridiplantae</taxon>
        <taxon>Chlorophyta</taxon>
        <taxon>core chlorophytes</taxon>
        <taxon>Trebouxiophyceae</taxon>
        <taxon>Trebouxiophyceae incertae sedis</taxon>
        <taxon>Coccomyxaceae</taxon>
        <taxon>Coccomyxa</taxon>
    </lineage>
</organism>
<feature type="domain" description="EF-hand" evidence="10">
    <location>
        <begin position="432"/>
        <end position="466"/>
    </location>
</feature>
<dbReference type="Gene3D" id="3.30.200.20">
    <property type="entry name" value="Phosphorylase Kinase, domain 1"/>
    <property type="match status" value="1"/>
</dbReference>
<evidence type="ECO:0000256" key="7">
    <source>
        <dbReference type="PROSITE-ProRule" id="PRU10141"/>
    </source>
</evidence>
<feature type="domain" description="Protein kinase" evidence="9">
    <location>
        <begin position="59"/>
        <end position="317"/>
    </location>
</feature>
<evidence type="ECO:0000256" key="6">
    <source>
        <dbReference type="ARBA" id="ARBA00022840"/>
    </source>
</evidence>
<dbReference type="SMART" id="SM00220">
    <property type="entry name" value="S_TKc"/>
    <property type="match status" value="1"/>
</dbReference>
<dbReference type="InterPro" id="IPR011009">
    <property type="entry name" value="Kinase-like_dom_sf"/>
</dbReference>
<dbReference type="InterPro" id="IPR017441">
    <property type="entry name" value="Protein_kinase_ATP_BS"/>
</dbReference>
<keyword evidence="3 7" id="KW-0547">Nucleotide-binding</keyword>
<dbReference type="EMBL" id="CAXHTA020000020">
    <property type="protein sequence ID" value="CAL5229164.1"/>
    <property type="molecule type" value="Genomic_DNA"/>
</dbReference>
<reference evidence="11 12" key="1">
    <citation type="submission" date="2024-06" db="EMBL/GenBank/DDBJ databases">
        <authorList>
            <person name="Kraege A."/>
            <person name="Thomma B."/>
        </authorList>
    </citation>
    <scope>NUCLEOTIDE SEQUENCE [LARGE SCALE GENOMIC DNA]</scope>
</reference>
<comment type="caution">
    <text evidence="11">The sequence shown here is derived from an EMBL/GenBank/DDBJ whole genome shotgun (WGS) entry which is preliminary data.</text>
</comment>
<dbReference type="InterPro" id="IPR018247">
    <property type="entry name" value="EF_Hand_1_Ca_BS"/>
</dbReference>
<evidence type="ECO:0000256" key="5">
    <source>
        <dbReference type="ARBA" id="ARBA00022837"/>
    </source>
</evidence>
<dbReference type="CDD" id="cd05117">
    <property type="entry name" value="STKc_CAMK"/>
    <property type="match status" value="1"/>
</dbReference>
<dbReference type="PROSITE" id="PS00018">
    <property type="entry name" value="EF_HAND_1"/>
    <property type="match status" value="3"/>
</dbReference>